<gene>
    <name evidence="14" type="ORF">OIE46_00495</name>
</gene>
<dbReference type="Gene3D" id="3.40.1280.10">
    <property type="match status" value="1"/>
</dbReference>
<dbReference type="InterPro" id="IPR029026">
    <property type="entry name" value="tRNA_m1G_MTases_N"/>
</dbReference>
<evidence type="ECO:0000256" key="5">
    <source>
        <dbReference type="ARBA" id="ARBA00022490"/>
    </source>
</evidence>
<keyword evidence="9 12" id="KW-0949">S-adenosyl-L-methionine</keyword>
<dbReference type="CDD" id="cd18084">
    <property type="entry name" value="RsmE-like"/>
    <property type="match status" value="1"/>
</dbReference>
<dbReference type="InterPro" id="IPR006700">
    <property type="entry name" value="RsmE"/>
</dbReference>
<dbReference type="EMBL" id="CP107525">
    <property type="protein sequence ID" value="UZW64560.1"/>
    <property type="molecule type" value="Genomic_DNA"/>
</dbReference>
<keyword evidence="8 12" id="KW-0808">Transferase</keyword>
<dbReference type="RefSeq" id="WP_154221562.1">
    <property type="nucleotide sequence ID" value="NZ_CP034544.1"/>
</dbReference>
<keyword evidence="6 12" id="KW-0698">rRNA processing</keyword>
<evidence type="ECO:0000256" key="7">
    <source>
        <dbReference type="ARBA" id="ARBA00022603"/>
    </source>
</evidence>
<dbReference type="PANTHER" id="PTHR30027">
    <property type="entry name" value="RIBOSOMAL RNA SMALL SUBUNIT METHYLTRANSFERASE E"/>
    <property type="match status" value="1"/>
</dbReference>
<dbReference type="GO" id="GO:0070475">
    <property type="term" value="P:rRNA base methylation"/>
    <property type="evidence" value="ECO:0007669"/>
    <property type="project" value="TreeGrafter"/>
</dbReference>
<dbReference type="GO" id="GO:0005737">
    <property type="term" value="C:cytoplasm"/>
    <property type="evidence" value="ECO:0007669"/>
    <property type="project" value="UniProtKB-SubCell"/>
</dbReference>
<comment type="subcellular location">
    <subcellularLocation>
        <location evidence="1 12">Cytoplasm</location>
    </subcellularLocation>
</comment>
<comment type="function">
    <text evidence="10 12">Specifically methylates the N3 position of the uracil ring of uridine 1498 (m3U1498) in 16S rRNA. Acts on the fully assembled 30S ribosomal subunit.</text>
</comment>
<evidence type="ECO:0000256" key="10">
    <source>
        <dbReference type="ARBA" id="ARBA00025699"/>
    </source>
</evidence>
<dbReference type="EC" id="2.1.1.193" evidence="3 12"/>
<dbReference type="Proteomes" id="UP001164481">
    <property type="component" value="Chromosome"/>
</dbReference>
<evidence type="ECO:0000313" key="14">
    <source>
        <dbReference type="EMBL" id="UZW64560.1"/>
    </source>
</evidence>
<evidence type="ECO:0000313" key="15">
    <source>
        <dbReference type="Proteomes" id="UP001164481"/>
    </source>
</evidence>
<name>A0AAX3EZU0_MYCSY</name>
<reference evidence="14" key="2">
    <citation type="submission" date="2022-11" db="EMBL/GenBank/DDBJ databases">
        <title>complete genomes of mycoplasma synoviae ZX313 strain and SD2 strain.</title>
        <authorList>
            <person name="Zhong Q."/>
        </authorList>
    </citation>
    <scope>NUCLEOTIDE SEQUENCE</scope>
    <source>
        <strain evidence="14">SD2</strain>
    </source>
</reference>
<evidence type="ECO:0000256" key="4">
    <source>
        <dbReference type="ARBA" id="ARBA00013673"/>
    </source>
</evidence>
<evidence type="ECO:0000259" key="13">
    <source>
        <dbReference type="Pfam" id="PF04452"/>
    </source>
</evidence>
<dbReference type="Pfam" id="PF04452">
    <property type="entry name" value="Methyltrans_RNA"/>
    <property type="match status" value="1"/>
</dbReference>
<dbReference type="SUPFAM" id="SSF75217">
    <property type="entry name" value="alpha/beta knot"/>
    <property type="match status" value="1"/>
</dbReference>
<evidence type="ECO:0000256" key="9">
    <source>
        <dbReference type="ARBA" id="ARBA00022691"/>
    </source>
</evidence>
<dbReference type="InterPro" id="IPR046886">
    <property type="entry name" value="RsmE_MTase_dom"/>
</dbReference>
<sequence length="225" mass="26444">MHRFFCDKKLDSNYFELSDELLKHLKVLRIGSKEFLVNYQNEFYKCKLENNLAKIISKQEINNELDYKIYLAIGLIKFERFEWLIEKATELGVFEIVPFYSQFTQKHKLLNQFQNKKNRFEKIIKFAAEQSFRNIIPNLKDPISFEDLLNFYVNQKLVAHEISDNQNFDLNLLTKNDLLLTIGSEGGFSSDEIAKFKEANFKVIHLGKTILRSETAAISLISKVK</sequence>
<evidence type="ECO:0000256" key="3">
    <source>
        <dbReference type="ARBA" id="ARBA00012328"/>
    </source>
</evidence>
<protein>
    <recommendedName>
        <fullName evidence="4 12">Ribosomal RNA small subunit methyltransferase E</fullName>
        <ecNumber evidence="3 12">2.1.1.193</ecNumber>
    </recommendedName>
</protein>
<dbReference type="NCBIfam" id="TIGR00046">
    <property type="entry name" value="RsmE family RNA methyltransferase"/>
    <property type="match status" value="1"/>
</dbReference>
<dbReference type="InterPro" id="IPR029028">
    <property type="entry name" value="Alpha/beta_knot_MTases"/>
</dbReference>
<evidence type="ECO:0000256" key="6">
    <source>
        <dbReference type="ARBA" id="ARBA00022552"/>
    </source>
</evidence>
<proteinExistence type="inferred from homology"/>
<dbReference type="Gene3D" id="2.40.240.20">
    <property type="entry name" value="Hypothetical PUA domain-like, domain 1"/>
    <property type="match status" value="1"/>
</dbReference>
<evidence type="ECO:0000256" key="11">
    <source>
        <dbReference type="ARBA" id="ARBA00047944"/>
    </source>
</evidence>
<keyword evidence="5 12" id="KW-0963">Cytoplasm</keyword>
<comment type="catalytic activity">
    <reaction evidence="11 12">
        <text>uridine(1498) in 16S rRNA + S-adenosyl-L-methionine = N(3)-methyluridine(1498) in 16S rRNA + S-adenosyl-L-homocysteine + H(+)</text>
        <dbReference type="Rhea" id="RHEA:42920"/>
        <dbReference type="Rhea" id="RHEA-COMP:10283"/>
        <dbReference type="Rhea" id="RHEA-COMP:10284"/>
        <dbReference type="ChEBI" id="CHEBI:15378"/>
        <dbReference type="ChEBI" id="CHEBI:57856"/>
        <dbReference type="ChEBI" id="CHEBI:59789"/>
        <dbReference type="ChEBI" id="CHEBI:65315"/>
        <dbReference type="ChEBI" id="CHEBI:74502"/>
        <dbReference type="EC" id="2.1.1.193"/>
    </reaction>
</comment>
<keyword evidence="7 12" id="KW-0489">Methyltransferase</keyword>
<evidence type="ECO:0000256" key="12">
    <source>
        <dbReference type="PIRNR" id="PIRNR015601"/>
    </source>
</evidence>
<dbReference type="NCBIfam" id="NF008701">
    <property type="entry name" value="PRK11713.5-5"/>
    <property type="match status" value="1"/>
</dbReference>
<organism evidence="14 15">
    <name type="scientific">Mycoplasmopsis synoviae</name>
    <name type="common">Mycoplasma synoviae</name>
    <dbReference type="NCBI Taxonomy" id="2109"/>
    <lineage>
        <taxon>Bacteria</taxon>
        <taxon>Bacillati</taxon>
        <taxon>Mycoplasmatota</taxon>
        <taxon>Mycoplasmoidales</taxon>
        <taxon>Metamycoplasmataceae</taxon>
        <taxon>Mycoplasmopsis</taxon>
    </lineage>
</organism>
<reference evidence="14" key="1">
    <citation type="submission" date="2022-10" db="EMBL/GenBank/DDBJ databases">
        <authorList>
            <person name="Wei X."/>
        </authorList>
    </citation>
    <scope>NUCLEOTIDE SEQUENCE</scope>
    <source>
        <strain evidence="14">SD2</strain>
    </source>
</reference>
<dbReference type="PIRSF" id="PIRSF015601">
    <property type="entry name" value="MTase_slr0722"/>
    <property type="match status" value="1"/>
</dbReference>
<evidence type="ECO:0000256" key="2">
    <source>
        <dbReference type="ARBA" id="ARBA00005528"/>
    </source>
</evidence>
<evidence type="ECO:0000256" key="1">
    <source>
        <dbReference type="ARBA" id="ARBA00004496"/>
    </source>
</evidence>
<feature type="domain" description="Ribosomal RNA small subunit methyltransferase E methyltransferase" evidence="13">
    <location>
        <begin position="64"/>
        <end position="224"/>
    </location>
</feature>
<evidence type="ECO:0000256" key="8">
    <source>
        <dbReference type="ARBA" id="ARBA00022679"/>
    </source>
</evidence>
<dbReference type="PANTHER" id="PTHR30027:SF3">
    <property type="entry name" value="16S RRNA (URACIL(1498)-N(3))-METHYLTRANSFERASE"/>
    <property type="match status" value="1"/>
</dbReference>
<dbReference type="AlphaFoldDB" id="A0AAX3EZU0"/>
<comment type="similarity">
    <text evidence="2 12">Belongs to the RNA methyltransferase RsmE family.</text>
</comment>
<accession>A0AAX3EZU0</accession>
<dbReference type="GO" id="GO:0070042">
    <property type="term" value="F:rRNA (uridine-N3-)-methyltransferase activity"/>
    <property type="evidence" value="ECO:0007669"/>
    <property type="project" value="TreeGrafter"/>
</dbReference>